<comment type="similarity">
    <text evidence="2 3">Belongs to the small heat shock protein (HSP20) family.</text>
</comment>
<keyword evidence="1" id="KW-0346">Stress response</keyword>
<dbReference type="EMBL" id="JAVIJP010000039">
    <property type="protein sequence ID" value="KAL3627520.1"/>
    <property type="molecule type" value="Genomic_DNA"/>
</dbReference>
<evidence type="ECO:0000313" key="5">
    <source>
        <dbReference type="EMBL" id="KAL3627520.1"/>
    </source>
</evidence>
<evidence type="ECO:0000259" key="4">
    <source>
        <dbReference type="PROSITE" id="PS01031"/>
    </source>
</evidence>
<dbReference type="PANTHER" id="PTHR11527">
    <property type="entry name" value="HEAT-SHOCK PROTEIN 20 FAMILY MEMBER"/>
    <property type="match status" value="1"/>
</dbReference>
<sequence>MDVPIHLQSATNLKTHSNNSLQFRKGVKMEIPIFFLSTHFPPSHLIPQNYVQWTQTIESHIYSAEIPGVRKEQIRLEVEDSRYIIIQTDAAVEPSRSFHRKFRLPRQVYVNGISAEYVTGVLTVTVPRSLVRMDPAVVFENVHLPARAA</sequence>
<evidence type="ECO:0000256" key="3">
    <source>
        <dbReference type="RuleBase" id="RU003616"/>
    </source>
</evidence>
<dbReference type="InterPro" id="IPR031107">
    <property type="entry name" value="Small_HSP"/>
</dbReference>
<accession>A0ABD3CFH7</accession>
<gene>
    <name evidence="5" type="ORF">CASFOL_028883</name>
</gene>
<dbReference type="Proteomes" id="UP001632038">
    <property type="component" value="Unassembled WGS sequence"/>
</dbReference>
<organism evidence="5 6">
    <name type="scientific">Castilleja foliolosa</name>
    <dbReference type="NCBI Taxonomy" id="1961234"/>
    <lineage>
        <taxon>Eukaryota</taxon>
        <taxon>Viridiplantae</taxon>
        <taxon>Streptophyta</taxon>
        <taxon>Embryophyta</taxon>
        <taxon>Tracheophyta</taxon>
        <taxon>Spermatophyta</taxon>
        <taxon>Magnoliopsida</taxon>
        <taxon>eudicotyledons</taxon>
        <taxon>Gunneridae</taxon>
        <taxon>Pentapetalae</taxon>
        <taxon>asterids</taxon>
        <taxon>lamiids</taxon>
        <taxon>Lamiales</taxon>
        <taxon>Orobanchaceae</taxon>
        <taxon>Pedicularideae</taxon>
        <taxon>Castillejinae</taxon>
        <taxon>Castilleja</taxon>
    </lineage>
</organism>
<evidence type="ECO:0000256" key="1">
    <source>
        <dbReference type="ARBA" id="ARBA00023016"/>
    </source>
</evidence>
<dbReference type="InterPro" id="IPR008978">
    <property type="entry name" value="HSP20-like_chaperone"/>
</dbReference>
<dbReference type="InterPro" id="IPR002068">
    <property type="entry name" value="A-crystallin/Hsp20_dom"/>
</dbReference>
<name>A0ABD3CFH7_9LAMI</name>
<dbReference type="AlphaFoldDB" id="A0ABD3CFH7"/>
<dbReference type="PROSITE" id="PS01031">
    <property type="entry name" value="SHSP"/>
    <property type="match status" value="1"/>
</dbReference>
<dbReference type="Gene3D" id="2.60.40.790">
    <property type="match status" value="1"/>
</dbReference>
<dbReference type="Pfam" id="PF00011">
    <property type="entry name" value="HSP20"/>
    <property type="match status" value="1"/>
</dbReference>
<evidence type="ECO:0000256" key="2">
    <source>
        <dbReference type="PROSITE-ProRule" id="PRU00285"/>
    </source>
</evidence>
<keyword evidence="6" id="KW-1185">Reference proteome</keyword>
<comment type="caution">
    <text evidence="5">The sequence shown here is derived from an EMBL/GenBank/DDBJ whole genome shotgun (WGS) entry which is preliminary data.</text>
</comment>
<dbReference type="SUPFAM" id="SSF49764">
    <property type="entry name" value="HSP20-like chaperones"/>
    <property type="match status" value="1"/>
</dbReference>
<reference evidence="6" key="1">
    <citation type="journal article" date="2024" name="IScience">
        <title>Strigolactones Initiate the Formation of Haustorium-like Structures in Castilleja.</title>
        <authorList>
            <person name="Buerger M."/>
            <person name="Peterson D."/>
            <person name="Chory J."/>
        </authorList>
    </citation>
    <scope>NUCLEOTIDE SEQUENCE [LARGE SCALE GENOMIC DNA]</scope>
</reference>
<feature type="domain" description="SHSP" evidence="4">
    <location>
        <begin position="40"/>
        <end position="145"/>
    </location>
</feature>
<protein>
    <recommendedName>
        <fullName evidence="4">SHSP domain-containing protein</fullName>
    </recommendedName>
</protein>
<proteinExistence type="inferred from homology"/>
<evidence type="ECO:0000313" key="6">
    <source>
        <dbReference type="Proteomes" id="UP001632038"/>
    </source>
</evidence>